<evidence type="ECO:0000256" key="2">
    <source>
        <dbReference type="ARBA" id="ARBA00006555"/>
    </source>
</evidence>
<keyword evidence="6 10" id="KW-0812">Transmembrane</keyword>
<evidence type="ECO:0000256" key="10">
    <source>
        <dbReference type="SAM" id="Phobius"/>
    </source>
</evidence>
<keyword evidence="9 10" id="KW-0472">Membrane</keyword>
<evidence type="ECO:0000256" key="9">
    <source>
        <dbReference type="ARBA" id="ARBA00023136"/>
    </source>
</evidence>
<dbReference type="InterPro" id="IPR006260">
    <property type="entry name" value="TonB/TolA_C"/>
</dbReference>
<keyword evidence="3" id="KW-0813">Transport</keyword>
<comment type="subcellular location">
    <subcellularLocation>
        <location evidence="1">Cell inner membrane</location>
        <topology evidence="1">Single-pass membrane protein</topology>
        <orientation evidence="1">Periplasmic side</orientation>
    </subcellularLocation>
</comment>
<evidence type="ECO:0000313" key="13">
    <source>
        <dbReference type="Proteomes" id="UP000007590"/>
    </source>
</evidence>
<gene>
    <name evidence="12" type="ordered locus">Solca_3761</name>
</gene>
<feature type="domain" description="TonB C-terminal" evidence="11">
    <location>
        <begin position="98"/>
        <end position="191"/>
    </location>
</feature>
<protein>
    <submittedName>
        <fullName evidence="12">TonB family protein</fullName>
    </submittedName>
</protein>
<dbReference type="InterPro" id="IPR051045">
    <property type="entry name" value="TonB-dependent_transducer"/>
</dbReference>
<dbReference type="SUPFAM" id="SSF74653">
    <property type="entry name" value="TolA/TonB C-terminal domain"/>
    <property type="match status" value="1"/>
</dbReference>
<comment type="similarity">
    <text evidence="2">Belongs to the TonB family.</text>
</comment>
<dbReference type="AlphaFoldDB" id="H8KMG6"/>
<name>H8KMG6_SOLCM</name>
<dbReference type="PRINTS" id="PR01374">
    <property type="entry name" value="TONBPROTEIN"/>
</dbReference>
<dbReference type="NCBIfam" id="TIGR01352">
    <property type="entry name" value="tonB_Cterm"/>
    <property type="match status" value="1"/>
</dbReference>
<dbReference type="KEGG" id="scn:Solca_3761"/>
<evidence type="ECO:0000256" key="1">
    <source>
        <dbReference type="ARBA" id="ARBA00004383"/>
    </source>
</evidence>
<dbReference type="PANTHER" id="PTHR33446:SF2">
    <property type="entry name" value="PROTEIN TONB"/>
    <property type="match status" value="1"/>
</dbReference>
<accession>H8KMG6</accession>
<dbReference type="PANTHER" id="PTHR33446">
    <property type="entry name" value="PROTEIN TONB-RELATED"/>
    <property type="match status" value="1"/>
</dbReference>
<proteinExistence type="inferred from homology"/>
<keyword evidence="4" id="KW-1003">Cell membrane</keyword>
<reference evidence="12" key="1">
    <citation type="submission" date="2012-02" db="EMBL/GenBank/DDBJ databases">
        <title>The complete genome of Solitalea canadensis DSM 3403.</title>
        <authorList>
            <consortium name="US DOE Joint Genome Institute (JGI-PGF)"/>
            <person name="Lucas S."/>
            <person name="Copeland A."/>
            <person name="Lapidus A."/>
            <person name="Glavina del Rio T."/>
            <person name="Dalin E."/>
            <person name="Tice H."/>
            <person name="Bruce D."/>
            <person name="Goodwin L."/>
            <person name="Pitluck S."/>
            <person name="Peters L."/>
            <person name="Ovchinnikova G."/>
            <person name="Lu M."/>
            <person name="Kyrpides N."/>
            <person name="Mavromatis K."/>
            <person name="Ivanova N."/>
            <person name="Brettin T."/>
            <person name="Detter J.C."/>
            <person name="Han C."/>
            <person name="Larimer F."/>
            <person name="Land M."/>
            <person name="Hauser L."/>
            <person name="Markowitz V."/>
            <person name="Cheng J.-F."/>
            <person name="Hugenholtz P."/>
            <person name="Woyke T."/>
            <person name="Wu D."/>
            <person name="Spring S."/>
            <person name="Schroeder M."/>
            <person name="Kopitz M."/>
            <person name="Brambilla E."/>
            <person name="Klenk H.-P."/>
            <person name="Eisen J.A."/>
        </authorList>
    </citation>
    <scope>NUCLEOTIDE SEQUENCE</scope>
    <source>
        <strain evidence="12">DSM 3403</strain>
    </source>
</reference>
<dbReference type="GO" id="GO:0015031">
    <property type="term" value="P:protein transport"/>
    <property type="evidence" value="ECO:0007669"/>
    <property type="project" value="UniProtKB-KW"/>
</dbReference>
<keyword evidence="13" id="KW-1185">Reference proteome</keyword>
<keyword evidence="7" id="KW-0653">Protein transport</keyword>
<evidence type="ECO:0000256" key="7">
    <source>
        <dbReference type="ARBA" id="ARBA00022927"/>
    </source>
</evidence>
<dbReference type="eggNOG" id="COG0810">
    <property type="taxonomic scope" value="Bacteria"/>
</dbReference>
<dbReference type="GO" id="GO:0055085">
    <property type="term" value="P:transmembrane transport"/>
    <property type="evidence" value="ECO:0007669"/>
    <property type="project" value="InterPro"/>
</dbReference>
<dbReference type="InterPro" id="IPR037682">
    <property type="entry name" value="TonB_C"/>
</dbReference>
<sequence>MIPFNDSPKWIFWKYLIHICLGLILIYAAYSVKKKAQNTPSINARSVQYLPEPLIEKDTLTNPDIIIDSKESKPNADTSNPLSQEIFNTYETPPEFPGGNDRIAIFMKKNIQYPKEAIKSNIGGRVTISFTIKANGKITNIQLLRGIGYGCDEEALRLVKLMPKWKPGTINNVPREWHYNLPIIFNSRDIK</sequence>
<dbReference type="InterPro" id="IPR003538">
    <property type="entry name" value="TonB"/>
</dbReference>
<evidence type="ECO:0000313" key="12">
    <source>
        <dbReference type="EMBL" id="AFD08761.1"/>
    </source>
</evidence>
<dbReference type="PROSITE" id="PS52015">
    <property type="entry name" value="TONB_CTD"/>
    <property type="match status" value="1"/>
</dbReference>
<organism evidence="12 13">
    <name type="scientific">Solitalea canadensis (strain ATCC 29591 / DSM 3403 / JCM 21819 / LMG 8368 / NBRC 15130 / NCIMB 12057 / USAM 9D)</name>
    <name type="common">Flexibacter canadensis</name>
    <dbReference type="NCBI Taxonomy" id="929556"/>
    <lineage>
        <taxon>Bacteria</taxon>
        <taxon>Pseudomonadati</taxon>
        <taxon>Bacteroidota</taxon>
        <taxon>Sphingobacteriia</taxon>
        <taxon>Sphingobacteriales</taxon>
        <taxon>Sphingobacteriaceae</taxon>
        <taxon>Solitalea</taxon>
    </lineage>
</organism>
<dbReference type="EMBL" id="CP003349">
    <property type="protein sequence ID" value="AFD08761.1"/>
    <property type="molecule type" value="Genomic_DNA"/>
</dbReference>
<dbReference type="Pfam" id="PF03544">
    <property type="entry name" value="TonB_C"/>
    <property type="match status" value="1"/>
</dbReference>
<dbReference type="HOGENOM" id="CLU_1420603_0_0_10"/>
<dbReference type="GO" id="GO:0030288">
    <property type="term" value="C:outer membrane-bounded periplasmic space"/>
    <property type="evidence" value="ECO:0007669"/>
    <property type="project" value="InterPro"/>
</dbReference>
<dbReference type="Proteomes" id="UP000007590">
    <property type="component" value="Chromosome"/>
</dbReference>
<dbReference type="GO" id="GO:0098797">
    <property type="term" value="C:plasma membrane protein complex"/>
    <property type="evidence" value="ECO:0007669"/>
    <property type="project" value="TreeGrafter"/>
</dbReference>
<evidence type="ECO:0000256" key="6">
    <source>
        <dbReference type="ARBA" id="ARBA00022692"/>
    </source>
</evidence>
<dbReference type="RefSeq" id="WP_014681984.1">
    <property type="nucleotide sequence ID" value="NC_017770.1"/>
</dbReference>
<evidence type="ECO:0000256" key="5">
    <source>
        <dbReference type="ARBA" id="ARBA00022519"/>
    </source>
</evidence>
<keyword evidence="8 10" id="KW-1133">Transmembrane helix</keyword>
<dbReference type="STRING" id="929556.Solca_3761"/>
<evidence type="ECO:0000256" key="3">
    <source>
        <dbReference type="ARBA" id="ARBA00022448"/>
    </source>
</evidence>
<keyword evidence="5" id="KW-0997">Cell inner membrane</keyword>
<dbReference type="GO" id="GO:0031992">
    <property type="term" value="F:energy transducer activity"/>
    <property type="evidence" value="ECO:0007669"/>
    <property type="project" value="InterPro"/>
</dbReference>
<evidence type="ECO:0000256" key="4">
    <source>
        <dbReference type="ARBA" id="ARBA00022475"/>
    </source>
</evidence>
<dbReference type="Gene3D" id="3.30.1150.10">
    <property type="match status" value="1"/>
</dbReference>
<evidence type="ECO:0000259" key="11">
    <source>
        <dbReference type="PROSITE" id="PS52015"/>
    </source>
</evidence>
<dbReference type="GO" id="GO:0015891">
    <property type="term" value="P:siderophore transport"/>
    <property type="evidence" value="ECO:0007669"/>
    <property type="project" value="InterPro"/>
</dbReference>
<feature type="transmembrane region" description="Helical" evidence="10">
    <location>
        <begin position="12"/>
        <end position="30"/>
    </location>
</feature>
<evidence type="ECO:0000256" key="8">
    <source>
        <dbReference type="ARBA" id="ARBA00022989"/>
    </source>
</evidence>
<dbReference type="OrthoDB" id="649093at2"/>